<organism evidence="1 2">
    <name type="scientific">Malassezia japonica</name>
    <dbReference type="NCBI Taxonomy" id="223818"/>
    <lineage>
        <taxon>Eukaryota</taxon>
        <taxon>Fungi</taxon>
        <taxon>Dikarya</taxon>
        <taxon>Basidiomycota</taxon>
        <taxon>Ustilaginomycotina</taxon>
        <taxon>Malasseziomycetes</taxon>
        <taxon>Malasseziales</taxon>
        <taxon>Malasseziaceae</taxon>
        <taxon>Malassezia</taxon>
    </lineage>
</organism>
<accession>A0AAF0EW85</accession>
<evidence type="ECO:0000313" key="1">
    <source>
        <dbReference type="EMBL" id="WFD38005.1"/>
    </source>
</evidence>
<keyword evidence="2" id="KW-1185">Reference proteome</keyword>
<protein>
    <submittedName>
        <fullName evidence="1">Uncharacterized protein</fullName>
    </submittedName>
</protein>
<dbReference type="EMBL" id="CP119958">
    <property type="protein sequence ID" value="WFD38005.1"/>
    <property type="molecule type" value="Genomic_DNA"/>
</dbReference>
<dbReference type="Proteomes" id="UP001217754">
    <property type="component" value="Chromosome 1"/>
</dbReference>
<evidence type="ECO:0000313" key="2">
    <source>
        <dbReference type="Proteomes" id="UP001217754"/>
    </source>
</evidence>
<reference evidence="1" key="1">
    <citation type="submission" date="2023-03" db="EMBL/GenBank/DDBJ databases">
        <title>Mating type loci evolution in Malassezia.</title>
        <authorList>
            <person name="Coelho M.A."/>
        </authorList>
    </citation>
    <scope>NUCLEOTIDE SEQUENCE</scope>
    <source>
        <strain evidence="1">CBS 9431</strain>
    </source>
</reference>
<proteinExistence type="predicted"/>
<gene>
    <name evidence="1" type="ORF">MJAP1_000953</name>
</gene>
<dbReference type="AlphaFoldDB" id="A0AAF0EW85"/>
<dbReference type="GeneID" id="85224602"/>
<name>A0AAF0EW85_9BASI</name>
<sequence>MWRASCVRCCVPAARVLDHRLAFAGTQAACSSRLLPEHEYQVRLGAAIRHLRATLPQFMQRGLVDRDEAPSAGADTLAPYLGQSALISRARLAAIYHKEIYFRFRPGEAEQHFAPAFSLRGRRMYRMSAQALRYSLHALFVDTDVRIEHMTLLPDRASVVADAAPGKPVPGDELLTRIRFRGTSRMSGALQDFTLLFRYRFDRNSGMVCEHHVDQMMPVPGRRVWQSLANVRSRLA</sequence>
<dbReference type="RefSeq" id="XP_060120902.1">
    <property type="nucleotide sequence ID" value="XM_060264919.1"/>
</dbReference>